<dbReference type="PANTHER" id="PTHR31087">
    <property type="match status" value="1"/>
</dbReference>
<dbReference type="AlphaFoldDB" id="A0A803LQM8"/>
<dbReference type="EnsemblPlants" id="AUR62017257-RA">
    <property type="protein sequence ID" value="AUR62017257-RA:cds"/>
    <property type="gene ID" value="AUR62017257"/>
</dbReference>
<organism evidence="2 3">
    <name type="scientific">Chenopodium quinoa</name>
    <name type="common">Quinoa</name>
    <dbReference type="NCBI Taxonomy" id="63459"/>
    <lineage>
        <taxon>Eukaryota</taxon>
        <taxon>Viridiplantae</taxon>
        <taxon>Streptophyta</taxon>
        <taxon>Embryophyta</taxon>
        <taxon>Tracheophyta</taxon>
        <taxon>Spermatophyta</taxon>
        <taxon>Magnoliopsida</taxon>
        <taxon>eudicotyledons</taxon>
        <taxon>Gunneridae</taxon>
        <taxon>Pentapetalae</taxon>
        <taxon>Caryophyllales</taxon>
        <taxon>Chenopodiaceae</taxon>
        <taxon>Chenopodioideae</taxon>
        <taxon>Atripliceae</taxon>
        <taxon>Chenopodium</taxon>
    </lineage>
</organism>
<dbReference type="SUPFAM" id="SSF54518">
    <property type="entry name" value="Tubby C-terminal domain-like"/>
    <property type="match status" value="1"/>
</dbReference>
<dbReference type="KEGG" id="cqi:110702471"/>
<evidence type="ECO:0000313" key="2">
    <source>
        <dbReference type="EnsemblPlants" id="AUR62017257-RA:cds"/>
    </source>
</evidence>
<reference evidence="2" key="2">
    <citation type="submission" date="2021-03" db="UniProtKB">
        <authorList>
            <consortium name="EnsemblPlants"/>
        </authorList>
    </citation>
    <scope>IDENTIFICATION</scope>
</reference>
<dbReference type="Pfam" id="PF04525">
    <property type="entry name" value="LOR"/>
    <property type="match status" value="1"/>
</dbReference>
<dbReference type="OrthoDB" id="652749at2759"/>
<accession>A0A803LQM8</accession>
<dbReference type="OMA" id="GKGCTAF"/>
<dbReference type="Proteomes" id="UP000596660">
    <property type="component" value="Unplaced"/>
</dbReference>
<comment type="similarity">
    <text evidence="1">Belongs to the LOR family.</text>
</comment>
<name>A0A803LQM8_CHEQI</name>
<dbReference type="GeneID" id="110702471"/>
<gene>
    <name evidence="2" type="primary">LOC110702471</name>
</gene>
<dbReference type="PANTHER" id="PTHR31087:SF153">
    <property type="entry name" value="PROTEIN LURP-ONE-RELATED 11"/>
    <property type="match status" value="1"/>
</dbReference>
<dbReference type="Gramene" id="AUR62017257-RA">
    <property type="protein sequence ID" value="AUR62017257-RA:cds"/>
    <property type="gene ID" value="AUR62017257"/>
</dbReference>
<dbReference type="InterPro" id="IPR038595">
    <property type="entry name" value="LOR_sf"/>
</dbReference>
<keyword evidence="3" id="KW-1185">Reference proteome</keyword>
<evidence type="ECO:0000256" key="1">
    <source>
        <dbReference type="ARBA" id="ARBA00005437"/>
    </source>
</evidence>
<sequence>MAKVHPHLLFSPSASPSRSLSQEETEKFTVWMKSLVLNGNGCTIYDATGNIVYRIDNYDTKCSSQVFLMDLKGKVLSTLIRKKLRLNEHWCGYKNDRVKNDKPWFRVNKISKVFNKNGDGFSCQVTMEDNESQALSCFKIQGCVQKSEFKIIRGDGLVVAEVKRKQSTSGVMLGDDVLSLEVQPNMDNAFIISLVVVHGLISHKI</sequence>
<proteinExistence type="inferred from homology"/>
<dbReference type="InterPro" id="IPR025659">
    <property type="entry name" value="Tubby-like_C"/>
</dbReference>
<dbReference type="SMR" id="A0A803LQM8"/>
<reference evidence="2" key="1">
    <citation type="journal article" date="2017" name="Nature">
        <title>The genome of Chenopodium quinoa.</title>
        <authorList>
            <person name="Jarvis D.E."/>
            <person name="Ho Y.S."/>
            <person name="Lightfoot D.J."/>
            <person name="Schmoeckel S.M."/>
            <person name="Li B."/>
            <person name="Borm T.J.A."/>
            <person name="Ohyanagi H."/>
            <person name="Mineta K."/>
            <person name="Michell C.T."/>
            <person name="Saber N."/>
            <person name="Kharbatia N.M."/>
            <person name="Rupper R.R."/>
            <person name="Sharp A.R."/>
            <person name="Dally N."/>
            <person name="Boughton B.A."/>
            <person name="Woo Y.H."/>
            <person name="Gao G."/>
            <person name="Schijlen E.G.W.M."/>
            <person name="Guo X."/>
            <person name="Momin A.A."/>
            <person name="Negrao S."/>
            <person name="Al-Babili S."/>
            <person name="Gehring C."/>
            <person name="Roessner U."/>
            <person name="Jung C."/>
            <person name="Murphy K."/>
            <person name="Arold S.T."/>
            <person name="Gojobori T."/>
            <person name="van der Linden C.G."/>
            <person name="van Loo E.N."/>
            <person name="Jellen E.N."/>
            <person name="Maughan P.J."/>
            <person name="Tester M."/>
        </authorList>
    </citation>
    <scope>NUCLEOTIDE SEQUENCE [LARGE SCALE GENOMIC DNA]</scope>
    <source>
        <strain evidence="2">cv. PI 614886</strain>
    </source>
</reference>
<evidence type="ECO:0000313" key="3">
    <source>
        <dbReference type="Proteomes" id="UP000596660"/>
    </source>
</evidence>
<protein>
    <submittedName>
        <fullName evidence="2">Uncharacterized protein</fullName>
    </submittedName>
</protein>
<dbReference type="Gene3D" id="2.40.160.200">
    <property type="entry name" value="LURP1-related"/>
    <property type="match status" value="1"/>
</dbReference>
<dbReference type="RefSeq" id="XP_021735873.1">
    <property type="nucleotide sequence ID" value="XM_021880181.1"/>
</dbReference>
<dbReference type="InterPro" id="IPR007612">
    <property type="entry name" value="LOR"/>
</dbReference>